<feature type="region of interest" description="Disordered" evidence="1">
    <location>
        <begin position="1"/>
        <end position="20"/>
    </location>
</feature>
<evidence type="ECO:0000256" key="2">
    <source>
        <dbReference type="SAM" id="Phobius"/>
    </source>
</evidence>
<accession>A0A843YM40</accession>
<organism evidence="3 4">
    <name type="scientific">Glaciimonas soli</name>
    <dbReference type="NCBI Taxonomy" id="2590999"/>
    <lineage>
        <taxon>Bacteria</taxon>
        <taxon>Pseudomonadati</taxon>
        <taxon>Pseudomonadota</taxon>
        <taxon>Betaproteobacteria</taxon>
        <taxon>Burkholderiales</taxon>
        <taxon>Oxalobacteraceae</taxon>
        <taxon>Glaciimonas</taxon>
    </lineage>
</organism>
<evidence type="ECO:0000313" key="3">
    <source>
        <dbReference type="EMBL" id="MQR00959.1"/>
    </source>
</evidence>
<evidence type="ECO:0000313" key="4">
    <source>
        <dbReference type="Proteomes" id="UP000451565"/>
    </source>
</evidence>
<feature type="transmembrane region" description="Helical" evidence="2">
    <location>
        <begin position="29"/>
        <end position="54"/>
    </location>
</feature>
<sequence length="59" mass="6278">MTQFTENEDEGSGFKDAAKDGTREGVRNFFSGFGSGLGLAVAGLLVTIVSGMFFDRSDH</sequence>
<dbReference type="AlphaFoldDB" id="A0A843YM40"/>
<protein>
    <submittedName>
        <fullName evidence="3">Uncharacterized protein</fullName>
    </submittedName>
</protein>
<name>A0A843YM40_9BURK</name>
<feature type="compositionally biased region" description="Acidic residues" evidence="1">
    <location>
        <begin position="1"/>
        <end position="11"/>
    </location>
</feature>
<dbReference type="EMBL" id="WINI01000004">
    <property type="protein sequence ID" value="MQR00959.1"/>
    <property type="molecule type" value="Genomic_DNA"/>
</dbReference>
<keyword evidence="2" id="KW-0472">Membrane</keyword>
<proteinExistence type="predicted"/>
<dbReference type="Proteomes" id="UP000451565">
    <property type="component" value="Unassembled WGS sequence"/>
</dbReference>
<evidence type="ECO:0000256" key="1">
    <source>
        <dbReference type="SAM" id="MobiDB-lite"/>
    </source>
</evidence>
<keyword evidence="4" id="KW-1185">Reference proteome</keyword>
<keyword evidence="2" id="KW-1133">Transmembrane helix</keyword>
<reference evidence="3 4" key="1">
    <citation type="submission" date="2019-10" db="EMBL/GenBank/DDBJ databases">
        <title>Glaciimonas soli sp. nov., a psychrophilic bacterium isolated from the forest soil of a high elevation mountain in Taiwan.</title>
        <authorList>
            <person name="Wang L.-T."/>
            <person name="Shieh W.Y."/>
        </authorList>
    </citation>
    <scope>NUCLEOTIDE SEQUENCE [LARGE SCALE GENOMIC DNA]</scope>
    <source>
        <strain evidence="3 4">GS1</strain>
    </source>
</reference>
<gene>
    <name evidence="3" type="ORF">GEV47_09720</name>
</gene>
<comment type="caution">
    <text evidence="3">The sequence shown here is derived from an EMBL/GenBank/DDBJ whole genome shotgun (WGS) entry which is preliminary data.</text>
</comment>
<keyword evidence="2" id="KW-0812">Transmembrane</keyword>
<dbReference type="RefSeq" id="WP_153234564.1">
    <property type="nucleotide sequence ID" value="NZ_WINI01000004.1"/>
</dbReference>